<evidence type="ECO:0000256" key="1">
    <source>
        <dbReference type="SAM" id="MobiDB-lite"/>
    </source>
</evidence>
<organism evidence="2 3">
    <name type="scientific">Knipowitschia caucasica</name>
    <name type="common">Caucasian dwarf goby</name>
    <name type="synonym">Pomatoschistus caucasicus</name>
    <dbReference type="NCBI Taxonomy" id="637954"/>
    <lineage>
        <taxon>Eukaryota</taxon>
        <taxon>Metazoa</taxon>
        <taxon>Chordata</taxon>
        <taxon>Craniata</taxon>
        <taxon>Vertebrata</taxon>
        <taxon>Euteleostomi</taxon>
        <taxon>Actinopterygii</taxon>
        <taxon>Neopterygii</taxon>
        <taxon>Teleostei</taxon>
        <taxon>Neoteleostei</taxon>
        <taxon>Acanthomorphata</taxon>
        <taxon>Gobiaria</taxon>
        <taxon>Gobiiformes</taxon>
        <taxon>Gobioidei</taxon>
        <taxon>Gobiidae</taxon>
        <taxon>Gobiinae</taxon>
        <taxon>Knipowitschia</taxon>
    </lineage>
</organism>
<keyword evidence="3" id="KW-1185">Reference proteome</keyword>
<evidence type="ECO:0000313" key="3">
    <source>
        <dbReference type="Proteomes" id="UP001497482"/>
    </source>
</evidence>
<sequence>MQQKQRGSRTLREQRWSSNIHSRNAASGDSQTLEKTSLNQTLVKQPRVHSVRRRRVLFPSRTKRPRPGPEPDLVQRALLLLWALLWLQVYVEETEIQSPSTDLPELESEDSATILDANQSGVRVESWNTHTDPDLGSTRTDT</sequence>
<dbReference type="AlphaFoldDB" id="A0AAV2MQZ2"/>
<evidence type="ECO:0000313" key="2">
    <source>
        <dbReference type="EMBL" id="CAL1615481.1"/>
    </source>
</evidence>
<evidence type="ECO:0008006" key="4">
    <source>
        <dbReference type="Google" id="ProtNLM"/>
    </source>
</evidence>
<reference evidence="2 3" key="1">
    <citation type="submission" date="2024-04" db="EMBL/GenBank/DDBJ databases">
        <authorList>
            <person name="Waldvogel A.-M."/>
            <person name="Schoenle A."/>
        </authorList>
    </citation>
    <scope>NUCLEOTIDE SEQUENCE [LARGE SCALE GENOMIC DNA]</scope>
</reference>
<name>A0AAV2MQZ2_KNICA</name>
<feature type="region of interest" description="Disordered" evidence="1">
    <location>
        <begin position="118"/>
        <end position="142"/>
    </location>
</feature>
<dbReference type="EMBL" id="OZ035831">
    <property type="protein sequence ID" value="CAL1615481.1"/>
    <property type="molecule type" value="Genomic_DNA"/>
</dbReference>
<feature type="compositionally biased region" description="Polar residues" evidence="1">
    <location>
        <begin position="16"/>
        <end position="43"/>
    </location>
</feature>
<gene>
    <name evidence="2" type="ORF">KC01_LOCUS41428</name>
</gene>
<dbReference type="Proteomes" id="UP001497482">
    <property type="component" value="Chromosome 9"/>
</dbReference>
<protein>
    <recommendedName>
        <fullName evidence="4">Radiation-inducible immediate-early gene IEX-1</fullName>
    </recommendedName>
</protein>
<proteinExistence type="predicted"/>
<feature type="compositionally biased region" description="Polar residues" evidence="1">
    <location>
        <begin position="118"/>
        <end position="130"/>
    </location>
</feature>
<accession>A0AAV2MQZ2</accession>
<feature type="region of interest" description="Disordered" evidence="1">
    <location>
        <begin position="1"/>
        <end position="47"/>
    </location>
</feature>